<evidence type="ECO:0000313" key="5">
    <source>
        <dbReference type="EMBL" id="PDW01108.1"/>
    </source>
</evidence>
<dbReference type="NCBIfam" id="NF009466">
    <property type="entry name" value="PRK12826.1-2"/>
    <property type="match status" value="1"/>
</dbReference>
<gene>
    <name evidence="5" type="ORF">A9Q02_08110</name>
</gene>
<evidence type="ECO:0000259" key="4">
    <source>
        <dbReference type="SMART" id="SM00822"/>
    </source>
</evidence>
<comment type="caution">
    <text evidence="5">The sequence shown here is derived from an EMBL/GenBank/DDBJ whole genome shotgun (WGS) entry which is preliminary data.</text>
</comment>
<dbReference type="OrthoDB" id="9803333at2"/>
<dbReference type="SMART" id="SM00822">
    <property type="entry name" value="PKS_KR"/>
    <property type="match status" value="1"/>
</dbReference>
<dbReference type="Proteomes" id="UP000220922">
    <property type="component" value="Unassembled WGS sequence"/>
</dbReference>
<protein>
    <submittedName>
        <fullName evidence="5">3-oxoacyl-[acyl-carrier-protein] reductase</fullName>
    </submittedName>
</protein>
<dbReference type="PROSITE" id="PS00061">
    <property type="entry name" value="ADH_SHORT"/>
    <property type="match status" value="1"/>
</dbReference>
<dbReference type="GO" id="GO:0016491">
    <property type="term" value="F:oxidoreductase activity"/>
    <property type="evidence" value="ECO:0007669"/>
    <property type="project" value="UniProtKB-KW"/>
</dbReference>
<reference evidence="5 6" key="1">
    <citation type="submission" date="2016-05" db="EMBL/GenBank/DDBJ databases">
        <authorList>
            <person name="Lavstsen T."/>
            <person name="Jespersen J.S."/>
        </authorList>
    </citation>
    <scope>NUCLEOTIDE SEQUENCE [LARGE SCALE GENOMIC DNA]</scope>
    <source>
        <strain evidence="5 6">B7-9</strain>
    </source>
</reference>
<dbReference type="InterPro" id="IPR020904">
    <property type="entry name" value="Sc_DH/Rdtase_CS"/>
</dbReference>
<evidence type="ECO:0000313" key="6">
    <source>
        <dbReference type="Proteomes" id="UP000220922"/>
    </source>
</evidence>
<dbReference type="GO" id="GO:0032787">
    <property type="term" value="P:monocarboxylic acid metabolic process"/>
    <property type="evidence" value="ECO:0007669"/>
    <property type="project" value="UniProtKB-ARBA"/>
</dbReference>
<dbReference type="InterPro" id="IPR036291">
    <property type="entry name" value="NAD(P)-bd_dom_sf"/>
</dbReference>
<evidence type="ECO:0000256" key="3">
    <source>
        <dbReference type="RuleBase" id="RU000363"/>
    </source>
</evidence>
<feature type="domain" description="Ketoreductase" evidence="4">
    <location>
        <begin position="7"/>
        <end position="187"/>
    </location>
</feature>
<dbReference type="AlphaFoldDB" id="A0A2H3L398"/>
<dbReference type="InterPro" id="IPR050259">
    <property type="entry name" value="SDR"/>
</dbReference>
<dbReference type="RefSeq" id="WP_097650594.1">
    <property type="nucleotide sequence ID" value="NZ_LYXE01000015.1"/>
</dbReference>
<dbReference type="NCBIfam" id="NF009464">
    <property type="entry name" value="PRK12824.1"/>
    <property type="match status" value="1"/>
</dbReference>
<dbReference type="EMBL" id="LYXE01000015">
    <property type="protein sequence ID" value="PDW01108.1"/>
    <property type="molecule type" value="Genomic_DNA"/>
</dbReference>
<dbReference type="PANTHER" id="PTHR42879:SF2">
    <property type="entry name" value="3-OXOACYL-[ACYL-CARRIER-PROTEIN] REDUCTASE FABG"/>
    <property type="match status" value="1"/>
</dbReference>
<dbReference type="FunFam" id="3.40.50.720:FF:000173">
    <property type="entry name" value="3-oxoacyl-[acyl-carrier protein] reductase"/>
    <property type="match status" value="1"/>
</dbReference>
<dbReference type="SUPFAM" id="SSF51735">
    <property type="entry name" value="NAD(P)-binding Rossmann-fold domains"/>
    <property type="match status" value="1"/>
</dbReference>
<evidence type="ECO:0000256" key="1">
    <source>
        <dbReference type="ARBA" id="ARBA00006484"/>
    </source>
</evidence>
<evidence type="ECO:0000256" key="2">
    <source>
        <dbReference type="ARBA" id="ARBA00023002"/>
    </source>
</evidence>
<dbReference type="CDD" id="cd05333">
    <property type="entry name" value="BKR_SDR_c"/>
    <property type="match status" value="1"/>
</dbReference>
<dbReference type="PRINTS" id="PR00081">
    <property type="entry name" value="GDHRDH"/>
</dbReference>
<dbReference type="PANTHER" id="PTHR42879">
    <property type="entry name" value="3-OXOACYL-(ACYL-CARRIER-PROTEIN) REDUCTASE"/>
    <property type="match status" value="1"/>
</dbReference>
<dbReference type="InterPro" id="IPR002347">
    <property type="entry name" value="SDR_fam"/>
</dbReference>
<dbReference type="Gene3D" id="3.40.50.720">
    <property type="entry name" value="NAD(P)-binding Rossmann-like Domain"/>
    <property type="match status" value="1"/>
</dbReference>
<keyword evidence="2" id="KW-0560">Oxidoreductase</keyword>
<dbReference type="NCBIfam" id="NF005559">
    <property type="entry name" value="PRK07231.1"/>
    <property type="match status" value="1"/>
</dbReference>
<dbReference type="InterPro" id="IPR057326">
    <property type="entry name" value="KR_dom"/>
</dbReference>
<comment type="similarity">
    <text evidence="1 3">Belongs to the short-chain dehydrogenases/reductases (SDR) family.</text>
</comment>
<sequence length="247" mass="26663">MGRLDGRTALVTGASRGIGRGIAIELAREGAKVAINFQNSQARAEEVAEEIRSFGGECMLDQADVAHPEAAREMVKRVVDTWGRIDVLVNNAGITRDKSIRKMTDQDWLEVIQTNLNAVFFCTTAAMQPMIEQKFGRIINISSMNGQTAAFGQANYGASKGGIIAFTKTAALELAKFNITVNAIAPGFTLTDMLSKVPEDVQNQIKTRIPMGRFGTPEEIARAVIFLAADGDYVTGTQINVNGGAYM</sequence>
<accession>A0A2H3L398</accession>
<name>A0A2H3L398_9CHLR</name>
<dbReference type="PRINTS" id="PR00080">
    <property type="entry name" value="SDRFAMILY"/>
</dbReference>
<organism evidence="5 6">
    <name type="scientific">Candidatus Chloroploca asiatica</name>
    <dbReference type="NCBI Taxonomy" id="1506545"/>
    <lineage>
        <taxon>Bacteria</taxon>
        <taxon>Bacillati</taxon>
        <taxon>Chloroflexota</taxon>
        <taxon>Chloroflexia</taxon>
        <taxon>Chloroflexales</taxon>
        <taxon>Chloroflexineae</taxon>
        <taxon>Oscillochloridaceae</taxon>
        <taxon>Candidatus Chloroploca</taxon>
    </lineage>
</organism>
<keyword evidence="6" id="KW-1185">Reference proteome</keyword>
<dbReference type="Pfam" id="PF00106">
    <property type="entry name" value="adh_short"/>
    <property type="match status" value="1"/>
</dbReference>
<proteinExistence type="inferred from homology"/>